<name>A0A5B9WG94_9BACT</name>
<dbReference type="PANTHER" id="PTHR40394:SF2">
    <property type="entry name" value="QUINOL:CYTOCHROME C OXIDOREDUCTASE MEMBRANE PROTEIN"/>
    <property type="match status" value="1"/>
</dbReference>
<dbReference type="GO" id="GO:0020037">
    <property type="term" value="F:heme binding"/>
    <property type="evidence" value="ECO:0007669"/>
    <property type="project" value="InterPro"/>
</dbReference>
<evidence type="ECO:0000256" key="4">
    <source>
        <dbReference type="PROSITE-ProRule" id="PRU00433"/>
    </source>
</evidence>
<keyword evidence="3 4" id="KW-0408">Iron</keyword>
<dbReference type="GO" id="GO:0009055">
    <property type="term" value="F:electron transfer activity"/>
    <property type="evidence" value="ECO:0007669"/>
    <property type="project" value="InterPro"/>
</dbReference>
<dbReference type="InterPro" id="IPR036909">
    <property type="entry name" value="Cyt_c-like_dom_sf"/>
</dbReference>
<organism evidence="6 7">
    <name type="scientific">Aquisphaera giovannonii</name>
    <dbReference type="NCBI Taxonomy" id="406548"/>
    <lineage>
        <taxon>Bacteria</taxon>
        <taxon>Pseudomonadati</taxon>
        <taxon>Planctomycetota</taxon>
        <taxon>Planctomycetia</taxon>
        <taxon>Isosphaerales</taxon>
        <taxon>Isosphaeraceae</taxon>
        <taxon>Aquisphaera</taxon>
    </lineage>
</organism>
<dbReference type="KEGG" id="agv:OJF2_79040"/>
<dbReference type="GO" id="GO:0046872">
    <property type="term" value="F:metal ion binding"/>
    <property type="evidence" value="ECO:0007669"/>
    <property type="project" value="UniProtKB-KW"/>
</dbReference>
<dbReference type="PANTHER" id="PTHR40394">
    <property type="entry name" value="LIPOPROTEIN-RELATED"/>
    <property type="match status" value="1"/>
</dbReference>
<dbReference type="InterPro" id="IPR009056">
    <property type="entry name" value="Cyt_c-like_dom"/>
</dbReference>
<feature type="domain" description="Cytochrome c" evidence="5">
    <location>
        <begin position="111"/>
        <end position="196"/>
    </location>
</feature>
<evidence type="ECO:0000259" key="5">
    <source>
        <dbReference type="PROSITE" id="PS51007"/>
    </source>
</evidence>
<keyword evidence="1 4" id="KW-0349">Heme</keyword>
<evidence type="ECO:0000256" key="2">
    <source>
        <dbReference type="ARBA" id="ARBA00022723"/>
    </source>
</evidence>
<dbReference type="Gene3D" id="1.10.760.10">
    <property type="entry name" value="Cytochrome c-like domain"/>
    <property type="match status" value="1"/>
</dbReference>
<evidence type="ECO:0000313" key="7">
    <source>
        <dbReference type="Proteomes" id="UP000324233"/>
    </source>
</evidence>
<evidence type="ECO:0000313" key="6">
    <source>
        <dbReference type="EMBL" id="QEH39289.1"/>
    </source>
</evidence>
<dbReference type="RefSeq" id="WP_246196769.1">
    <property type="nucleotide sequence ID" value="NZ_CP042998.1"/>
</dbReference>
<proteinExistence type="predicted"/>
<dbReference type="Pfam" id="PF13442">
    <property type="entry name" value="Cytochrome_CBB3"/>
    <property type="match status" value="1"/>
</dbReference>
<protein>
    <recommendedName>
        <fullName evidence="5">Cytochrome c domain-containing protein</fullName>
    </recommendedName>
</protein>
<keyword evidence="2 4" id="KW-0479">Metal-binding</keyword>
<gene>
    <name evidence="6" type="ORF">OJF2_79040</name>
</gene>
<evidence type="ECO:0000256" key="3">
    <source>
        <dbReference type="ARBA" id="ARBA00023004"/>
    </source>
</evidence>
<accession>A0A5B9WG94</accession>
<dbReference type="EMBL" id="CP042998">
    <property type="protein sequence ID" value="QEH39289.1"/>
    <property type="molecule type" value="Genomic_DNA"/>
</dbReference>
<sequence length="224" mass="24103">MSANVQERCPIRRAGPGALPATRRRLRAAASALLLAACGCRSDMYEQPRYEAQSPSEAFPGGASDRPLVEGVVPAGASSPGTLSNEPSAVLPAAGEIDPRATTSPYPVDRAFLERGQERYRIFCTPCHGEAGDGRGIIVQRGFSPPPPFTREDLLRQPLGHFVSVITRGQGAMYSYAARVPVRDRWAIAAYIRALQLSQHAVAADLPEEDRTKLQGVKNEPAGR</sequence>
<dbReference type="SUPFAM" id="SSF46626">
    <property type="entry name" value="Cytochrome c"/>
    <property type="match status" value="1"/>
</dbReference>
<evidence type="ECO:0000256" key="1">
    <source>
        <dbReference type="ARBA" id="ARBA00022617"/>
    </source>
</evidence>
<dbReference type="Proteomes" id="UP000324233">
    <property type="component" value="Plasmid pOJF2_1"/>
</dbReference>
<reference evidence="6 7" key="1">
    <citation type="submission" date="2019-08" db="EMBL/GenBank/DDBJ databases">
        <title>Deep-cultivation of Planctomycetes and their phenomic and genomic characterization uncovers novel biology.</title>
        <authorList>
            <person name="Wiegand S."/>
            <person name="Jogler M."/>
            <person name="Boedeker C."/>
            <person name="Pinto D."/>
            <person name="Vollmers J."/>
            <person name="Rivas-Marin E."/>
            <person name="Kohn T."/>
            <person name="Peeters S.H."/>
            <person name="Heuer A."/>
            <person name="Rast P."/>
            <person name="Oberbeckmann S."/>
            <person name="Bunk B."/>
            <person name="Jeske O."/>
            <person name="Meyerdierks A."/>
            <person name="Storesund J.E."/>
            <person name="Kallscheuer N."/>
            <person name="Luecker S."/>
            <person name="Lage O.M."/>
            <person name="Pohl T."/>
            <person name="Merkel B.J."/>
            <person name="Hornburger P."/>
            <person name="Mueller R.-W."/>
            <person name="Bruemmer F."/>
            <person name="Labrenz M."/>
            <person name="Spormann A.M."/>
            <person name="Op den Camp H."/>
            <person name="Overmann J."/>
            <person name="Amann R."/>
            <person name="Jetten M.S.M."/>
            <person name="Mascher T."/>
            <person name="Medema M.H."/>
            <person name="Devos D.P."/>
            <person name="Kaster A.-K."/>
            <person name="Ovreas L."/>
            <person name="Rohde M."/>
            <person name="Galperin M.Y."/>
            <person name="Jogler C."/>
        </authorList>
    </citation>
    <scope>NUCLEOTIDE SEQUENCE [LARGE SCALE GENOMIC DNA]</scope>
    <source>
        <strain evidence="6 7">OJF2</strain>
        <plasmid evidence="7">pojf2_1</plasmid>
    </source>
</reference>
<dbReference type="PROSITE" id="PS51007">
    <property type="entry name" value="CYTC"/>
    <property type="match status" value="1"/>
</dbReference>
<keyword evidence="7" id="KW-1185">Reference proteome</keyword>
<keyword evidence="6" id="KW-0614">Plasmid</keyword>
<geneLocation type="plasmid" evidence="7">
    <name>pojf2_1</name>
</geneLocation>
<dbReference type="AlphaFoldDB" id="A0A5B9WG94"/>